<protein>
    <recommendedName>
        <fullName evidence="3">Protein HflK</fullName>
    </recommendedName>
</protein>
<dbReference type="OrthoDB" id="9779595at2"/>
<comment type="function">
    <text evidence="3">HflC and HflK could encode or regulate a protease.</text>
</comment>
<dbReference type="InterPro" id="IPR036013">
    <property type="entry name" value="Band_7/SPFH_dom_sf"/>
</dbReference>
<dbReference type="EMBL" id="JRFJ01000002">
    <property type="protein sequence ID" value="KHJ54752.1"/>
    <property type="molecule type" value="Genomic_DNA"/>
</dbReference>
<feature type="region of interest" description="Disordered" evidence="4">
    <location>
        <begin position="365"/>
        <end position="403"/>
    </location>
</feature>
<dbReference type="Pfam" id="PF12221">
    <property type="entry name" value="HflK_N"/>
    <property type="match status" value="1"/>
</dbReference>
<proteinExistence type="inferred from homology"/>
<feature type="compositionally biased region" description="Low complexity" evidence="4">
    <location>
        <begin position="367"/>
        <end position="376"/>
    </location>
</feature>
<dbReference type="Pfam" id="PF01145">
    <property type="entry name" value="Band_7"/>
    <property type="match status" value="1"/>
</dbReference>
<dbReference type="NCBIfam" id="TIGR01933">
    <property type="entry name" value="hflK"/>
    <property type="match status" value="1"/>
</dbReference>
<dbReference type="InterPro" id="IPR010201">
    <property type="entry name" value="HflK"/>
</dbReference>
<feature type="compositionally biased region" description="Polar residues" evidence="4">
    <location>
        <begin position="392"/>
        <end position="403"/>
    </location>
</feature>
<dbReference type="Gene3D" id="3.30.479.30">
    <property type="entry name" value="Band 7 domain"/>
    <property type="match status" value="1"/>
</dbReference>
<dbReference type="RefSeq" id="WP_039191687.1">
    <property type="nucleotide sequence ID" value="NZ_JRFJ01000002.1"/>
</dbReference>
<dbReference type="GO" id="GO:0016020">
    <property type="term" value="C:membrane"/>
    <property type="evidence" value="ECO:0007669"/>
    <property type="project" value="UniProtKB-SubCell"/>
</dbReference>
<dbReference type="STRING" id="370622.LA66_09230"/>
<evidence type="ECO:0000256" key="2">
    <source>
        <dbReference type="ARBA" id="ARBA00006971"/>
    </source>
</evidence>
<feature type="compositionally biased region" description="Gly residues" evidence="4">
    <location>
        <begin position="8"/>
        <end position="24"/>
    </location>
</feature>
<reference evidence="6 7" key="1">
    <citation type="submission" date="2014-09" db="EMBL/GenBank/DDBJ databases">
        <title>Isolation and characterization of Aurantimonas altamirensis ON-56566 from clinical sample following a dog bite.</title>
        <authorList>
            <person name="Eshaghi A."/>
            <person name="Li A."/>
            <person name="Shahinas D."/>
            <person name="Bahn P."/>
            <person name="Kus J.V."/>
            <person name="Patel S.N."/>
        </authorList>
    </citation>
    <scope>NUCLEOTIDE SEQUENCE [LARGE SCALE GENOMIC DNA]</scope>
    <source>
        <strain evidence="6 7">ON-56566</strain>
    </source>
</reference>
<evidence type="ECO:0000259" key="5">
    <source>
        <dbReference type="SMART" id="SM00244"/>
    </source>
</evidence>
<evidence type="ECO:0000313" key="7">
    <source>
        <dbReference type="Proteomes" id="UP000030826"/>
    </source>
</evidence>
<dbReference type="CDD" id="cd03404">
    <property type="entry name" value="SPFH_HflK"/>
    <property type="match status" value="1"/>
</dbReference>
<comment type="caution">
    <text evidence="6">The sequence shown here is derived from an EMBL/GenBank/DDBJ whole genome shotgun (WGS) entry which is preliminary data.</text>
</comment>
<organism evidence="6 7">
    <name type="scientific">Aureimonas altamirensis</name>
    <dbReference type="NCBI Taxonomy" id="370622"/>
    <lineage>
        <taxon>Bacteria</taxon>
        <taxon>Pseudomonadati</taxon>
        <taxon>Pseudomonadota</taxon>
        <taxon>Alphaproteobacteria</taxon>
        <taxon>Hyphomicrobiales</taxon>
        <taxon>Aurantimonadaceae</taxon>
        <taxon>Aureimonas</taxon>
    </lineage>
</organism>
<gene>
    <name evidence="6" type="ORF">LA66_09230</name>
</gene>
<comment type="similarity">
    <text evidence="2 3">Belongs to the band 7/mec-2 family. HflK subfamily.</text>
</comment>
<accession>A0A0B1Q739</accession>
<dbReference type="InterPro" id="IPR020980">
    <property type="entry name" value="Membrane_HflK_N"/>
</dbReference>
<dbReference type="InterPro" id="IPR001107">
    <property type="entry name" value="Band_7"/>
</dbReference>
<feature type="domain" description="Band 7" evidence="5">
    <location>
        <begin position="88"/>
        <end position="256"/>
    </location>
</feature>
<name>A0A0B1Q739_9HYPH</name>
<dbReference type="PANTHER" id="PTHR42911">
    <property type="entry name" value="MODULATOR OF FTSH PROTEASE HFLC"/>
    <property type="match status" value="1"/>
</dbReference>
<evidence type="ECO:0000313" key="6">
    <source>
        <dbReference type="EMBL" id="KHJ54752.1"/>
    </source>
</evidence>
<comment type="subunit">
    <text evidence="3">HflC and HflK may interact to form a multimeric complex.</text>
</comment>
<evidence type="ECO:0000256" key="1">
    <source>
        <dbReference type="ARBA" id="ARBA00004167"/>
    </source>
</evidence>
<feature type="region of interest" description="Disordered" evidence="4">
    <location>
        <begin position="1"/>
        <end position="42"/>
    </location>
</feature>
<dbReference type="PANTHER" id="PTHR42911:SF1">
    <property type="entry name" value="MODULATOR OF FTSH PROTEASE HFLC"/>
    <property type="match status" value="1"/>
</dbReference>
<sequence>MPWSNQSGNGGWKGGGGNNGGPWGQGPQNPRPGGGGGSPDLEEILRRGQDRLRRAMPGGGGSGGGSRGSGLAFGGLVLAGLAVIWALNAIHVVEPGENGVKILLGQPREELSPPGLHMTLWPLETFETVPAVENRLQIGGTGGSDTSGLMLSGDQNLVDVKFSVLSFVSDPQAYLFNVDDAPGMLRQVSESAMREVVGRNPVDDLFRDDRAAIAEMVRAITQQTLDNYGAGITINAVSIEETAPPTQVASAFEEVQRATQDQDRFVDEANIYRNQQLGRARGEAAQINEDALAYRNRVVQEAIGESQRFASILEAYEQAPEVTRRRLYLETMEGVLRDSNKVIMDSNGNASGVVPYLPLTEIDRLRNTNNGNNTNQGGTGNGAGAAAASIPPSGTSANTQGRN</sequence>
<dbReference type="SUPFAM" id="SSF117892">
    <property type="entry name" value="Band 7/SPFH domain"/>
    <property type="match status" value="1"/>
</dbReference>
<evidence type="ECO:0000256" key="4">
    <source>
        <dbReference type="SAM" id="MobiDB-lite"/>
    </source>
</evidence>
<comment type="subcellular location">
    <subcellularLocation>
        <location evidence="1">Membrane</location>
        <topology evidence="1">Single-pass membrane protein</topology>
    </subcellularLocation>
</comment>
<dbReference type="SMART" id="SM00244">
    <property type="entry name" value="PHB"/>
    <property type="match status" value="1"/>
</dbReference>
<dbReference type="AlphaFoldDB" id="A0A0B1Q739"/>
<evidence type="ECO:0000256" key="3">
    <source>
        <dbReference type="RuleBase" id="RU364113"/>
    </source>
</evidence>
<dbReference type="Proteomes" id="UP000030826">
    <property type="component" value="Unassembled WGS sequence"/>
</dbReference>